<feature type="domain" description="DUF4143" evidence="1">
    <location>
        <begin position="73"/>
        <end position="219"/>
    </location>
</feature>
<dbReference type="InterPro" id="IPR025420">
    <property type="entry name" value="DUF4143"/>
</dbReference>
<evidence type="ECO:0000259" key="1">
    <source>
        <dbReference type="Pfam" id="PF13635"/>
    </source>
</evidence>
<dbReference type="EMBL" id="UOFD01000076">
    <property type="protein sequence ID" value="VAW54363.1"/>
    <property type="molecule type" value="Genomic_DNA"/>
</dbReference>
<name>A0A3B0WPJ7_9ZZZZ</name>
<proteinExistence type="predicted"/>
<dbReference type="AlphaFoldDB" id="A0A3B0WPJ7"/>
<feature type="non-terminal residue" evidence="2">
    <location>
        <position position="1"/>
    </location>
</feature>
<sequence length="268" mass="31369">LDILRKGGDSLQGRYYFLRLMPLTFSELNMKTQKDVRTLYNLSGFPEPFLKGSKANANRWSRFYRQRIVREEISSNEQFNDLATIEIMYNRLPDLAGGTLSINSLAEDVQVSNKTLGKWVDALERLYALFRLSPFDSPEIKAIKKLQKVFFYDWNAVIDEGNRFENFIAVHLLKWIYYEQDINGRNVELRYYRDKYDREVDFVITENNRPIHLIEAKLSDSPVTKGLKYLKGKFPEARATMVHLKGKKDFINDAGIEHMPACKLLSEY</sequence>
<dbReference type="Pfam" id="PF13635">
    <property type="entry name" value="DUF4143"/>
    <property type="match status" value="1"/>
</dbReference>
<dbReference type="PANTHER" id="PTHR43566">
    <property type="entry name" value="CONSERVED PROTEIN"/>
    <property type="match status" value="1"/>
</dbReference>
<accession>A0A3B0WPJ7</accession>
<protein>
    <recommendedName>
        <fullName evidence="1">DUF4143 domain-containing protein</fullName>
    </recommendedName>
</protein>
<evidence type="ECO:0000313" key="2">
    <source>
        <dbReference type="EMBL" id="VAW54363.1"/>
    </source>
</evidence>
<reference evidence="2" key="1">
    <citation type="submission" date="2018-06" db="EMBL/GenBank/DDBJ databases">
        <authorList>
            <person name="Zhirakovskaya E."/>
        </authorList>
    </citation>
    <scope>NUCLEOTIDE SEQUENCE</scope>
</reference>
<dbReference type="PANTHER" id="PTHR43566:SF1">
    <property type="entry name" value="AAA+ ATPASE DOMAIN-CONTAINING PROTEIN"/>
    <property type="match status" value="1"/>
</dbReference>
<organism evidence="2">
    <name type="scientific">hydrothermal vent metagenome</name>
    <dbReference type="NCBI Taxonomy" id="652676"/>
    <lineage>
        <taxon>unclassified sequences</taxon>
        <taxon>metagenomes</taxon>
        <taxon>ecological metagenomes</taxon>
    </lineage>
</organism>
<gene>
    <name evidence="2" type="ORF">MNBD_GAMMA06-306</name>
</gene>